<comment type="caution">
    <text evidence="1">The sequence shown here is derived from an EMBL/GenBank/DDBJ whole genome shotgun (WGS) entry which is preliminary data.</text>
</comment>
<dbReference type="EMBL" id="JALBUS010000005">
    <property type="protein sequence ID" value="MDX8417133.1"/>
    <property type="molecule type" value="Genomic_DNA"/>
</dbReference>
<protein>
    <submittedName>
        <fullName evidence="1">Uncharacterized protein</fullName>
    </submittedName>
</protein>
<reference evidence="1 2" key="1">
    <citation type="submission" date="2022-03" db="EMBL/GenBank/DDBJ databases">
        <title>Novel taxa within the pig intestine.</title>
        <authorList>
            <person name="Wylensek D."/>
            <person name="Bishof K."/>
            <person name="Afrizal A."/>
            <person name="Clavel T."/>
        </authorList>
    </citation>
    <scope>NUCLEOTIDE SEQUENCE [LARGE SCALE GENOMIC DNA]</scope>
    <source>
        <strain evidence="1 2">Cla-KB-P134</strain>
    </source>
</reference>
<dbReference type="Proteomes" id="UP001285244">
    <property type="component" value="Unassembled WGS sequence"/>
</dbReference>
<keyword evidence="2" id="KW-1185">Reference proteome</keyword>
<proteinExistence type="predicted"/>
<evidence type="ECO:0000313" key="2">
    <source>
        <dbReference type="Proteomes" id="UP001285244"/>
    </source>
</evidence>
<evidence type="ECO:0000313" key="1">
    <source>
        <dbReference type="EMBL" id="MDX8417133.1"/>
    </source>
</evidence>
<accession>A0ABU4WMY5</accession>
<dbReference type="RefSeq" id="WP_320325427.1">
    <property type="nucleotide sequence ID" value="NZ_JALBUS010000005.1"/>
</dbReference>
<name>A0ABU4WMY5_9FIRM</name>
<sequence>MQYAPQYRVVLFGPSLHSGRGKRESGSIIAELEHSNAYPRVIRMQVHNDKLKITKSNFEETLKQLIDGDYI</sequence>
<gene>
    <name evidence="1" type="ORF">MOZ64_04665</name>
</gene>
<organism evidence="1 2">
    <name type="scientific">Absicoccus intestinalis</name>
    <dbReference type="NCBI Taxonomy" id="2926319"/>
    <lineage>
        <taxon>Bacteria</taxon>
        <taxon>Bacillati</taxon>
        <taxon>Bacillota</taxon>
        <taxon>Erysipelotrichia</taxon>
        <taxon>Erysipelotrichales</taxon>
        <taxon>Erysipelotrichaceae</taxon>
        <taxon>Absicoccus</taxon>
    </lineage>
</organism>